<dbReference type="InterPro" id="IPR036380">
    <property type="entry name" value="Isochorismatase-like_sf"/>
</dbReference>
<comment type="similarity">
    <text evidence="2">Belongs to the NAPRTase family.</text>
</comment>
<evidence type="ECO:0000256" key="3">
    <source>
        <dbReference type="ARBA" id="ARBA00013236"/>
    </source>
</evidence>
<dbReference type="NCBIfam" id="NF006698">
    <property type="entry name" value="PRK09243.1-5"/>
    <property type="match status" value="1"/>
</dbReference>
<evidence type="ECO:0000256" key="6">
    <source>
        <dbReference type="ARBA" id="ARBA00022642"/>
    </source>
</evidence>
<keyword evidence="11" id="KW-0328">Glycosyltransferase</keyword>
<evidence type="ECO:0000256" key="8">
    <source>
        <dbReference type="ARBA" id="ARBA00048668"/>
    </source>
</evidence>
<dbReference type="Pfam" id="PF00857">
    <property type="entry name" value="Isochorismatase"/>
    <property type="match status" value="1"/>
</dbReference>
<keyword evidence="7 11" id="KW-0808">Transferase</keyword>
<dbReference type="Pfam" id="PF17767">
    <property type="entry name" value="NAPRTase_N"/>
    <property type="match status" value="1"/>
</dbReference>
<keyword evidence="12" id="KW-1185">Reference proteome</keyword>
<sequence>MTTTRERPVTDRTGLLTDRYELTMLDSWVRDGSAENAAVFEVFARRLPEGRRYGVLAGLGRLLPLVESFTYDADEVAWLQEQGVIGEQTASYLRKFRFRGDIDAYPEGDLYFPGSPVLTVRGTLGECVVLETLVLSVLNHDTAIASAAARMVTAAEGRPLIEMGGRRTHEQAAVATARAAYLAGFASTSNLAAGRRYGIPTVGTAAHAFTLAHESEEAAFRSQVEALGVGTTLLVDTYDTAEGIRTAVRVAGTGLGAVRIDSGDLADEAARARALLDELGATSTRIVATSDLDEFVITALADAPIDGYGVGTRVATGSGHPTASMVYKLVAVSDTVDGPLRPVSKKSKDKVSLGGHKTAWREYDAAGLLVRESFTVPGDPAPAGARPVQVPVMRGGAIVHRPGIEEVRAFTAAALRSLPAEALSVAAGAPYLTVTHAPTEEESTMSTPTRALIVVDVQNDFVEGGSLGVTGGRDVATRISEHLATHAGDYAVIAASRDWHHAPVDGETNSGHFAAPGEEPDYVSTWPVHCVSDGPGSDYAPELVTDAVTHHVRKGQGVPAYSAFEGVTDDGSALADVLRAAGVTDVEISGIATDYCVRATALDARREGFAVRLLDGLHAGVAPETSEAAVREMAEAGVEV</sequence>
<organism evidence="11 12">
    <name type="scientific">Nocardioides antri</name>
    <dbReference type="NCBI Taxonomy" id="2607659"/>
    <lineage>
        <taxon>Bacteria</taxon>
        <taxon>Bacillati</taxon>
        <taxon>Actinomycetota</taxon>
        <taxon>Actinomycetes</taxon>
        <taxon>Propionibacteriales</taxon>
        <taxon>Nocardioidaceae</taxon>
        <taxon>Nocardioides</taxon>
    </lineage>
</organism>
<comment type="caution">
    <text evidence="11">The sequence shown here is derived from an EMBL/GenBank/DDBJ whole genome shotgun (WGS) entry which is preliminary data.</text>
</comment>
<dbReference type="InterPro" id="IPR000868">
    <property type="entry name" value="Isochorismatase-like_dom"/>
</dbReference>
<gene>
    <name evidence="11" type="ORF">F0U47_14040</name>
</gene>
<dbReference type="GO" id="GO:0016757">
    <property type="term" value="F:glycosyltransferase activity"/>
    <property type="evidence" value="ECO:0007669"/>
    <property type="project" value="UniProtKB-KW"/>
</dbReference>
<evidence type="ECO:0000313" key="12">
    <source>
        <dbReference type="Proteomes" id="UP000324351"/>
    </source>
</evidence>
<dbReference type="EC" id="6.3.4.21" evidence="3"/>
<dbReference type="InterPro" id="IPR036068">
    <property type="entry name" value="Nicotinate_pribotase-like_C"/>
</dbReference>
<dbReference type="Proteomes" id="UP000324351">
    <property type="component" value="Unassembled WGS sequence"/>
</dbReference>
<keyword evidence="4" id="KW-0597">Phosphoprotein</keyword>
<proteinExistence type="inferred from homology"/>
<dbReference type="NCBIfam" id="NF009131">
    <property type="entry name" value="PRK12484.1"/>
    <property type="match status" value="1"/>
</dbReference>
<feature type="domain" description="Nicotinate phosphoribosyltransferase N-terminal" evidence="10">
    <location>
        <begin position="15"/>
        <end position="139"/>
    </location>
</feature>
<dbReference type="InterPro" id="IPR006405">
    <property type="entry name" value="Nic_PRibTrfase_pncB"/>
</dbReference>
<comment type="pathway">
    <text evidence="1">Cofactor biosynthesis; NAD(+) biosynthesis; nicotinate D-ribonucleotide from nicotinate: step 1/1.</text>
</comment>
<keyword evidence="6" id="KW-0662">Pyridine nucleotide biosynthesis</keyword>
<dbReference type="NCBIfam" id="TIGR01513">
    <property type="entry name" value="NAPRTase_put"/>
    <property type="match status" value="1"/>
</dbReference>
<comment type="catalytic activity">
    <reaction evidence="8">
        <text>5-phospho-alpha-D-ribose 1-diphosphate + nicotinate + ATP + H2O = nicotinate beta-D-ribonucleotide + ADP + phosphate + diphosphate</text>
        <dbReference type="Rhea" id="RHEA:36163"/>
        <dbReference type="ChEBI" id="CHEBI:15377"/>
        <dbReference type="ChEBI" id="CHEBI:30616"/>
        <dbReference type="ChEBI" id="CHEBI:32544"/>
        <dbReference type="ChEBI" id="CHEBI:33019"/>
        <dbReference type="ChEBI" id="CHEBI:43474"/>
        <dbReference type="ChEBI" id="CHEBI:57502"/>
        <dbReference type="ChEBI" id="CHEBI:58017"/>
        <dbReference type="ChEBI" id="CHEBI:456216"/>
        <dbReference type="EC" id="6.3.4.21"/>
    </reaction>
</comment>
<dbReference type="PANTHER" id="PTHR11098">
    <property type="entry name" value="NICOTINATE PHOSPHORIBOSYLTRANSFERASE"/>
    <property type="match status" value="1"/>
</dbReference>
<dbReference type="Gene3D" id="3.40.50.850">
    <property type="entry name" value="Isochorismatase-like"/>
    <property type="match status" value="1"/>
</dbReference>
<evidence type="ECO:0000256" key="7">
    <source>
        <dbReference type="ARBA" id="ARBA00022679"/>
    </source>
</evidence>
<evidence type="ECO:0000259" key="10">
    <source>
        <dbReference type="Pfam" id="PF17767"/>
    </source>
</evidence>
<dbReference type="SUPFAM" id="SSF54675">
    <property type="entry name" value="Nicotinate/Quinolinate PRTase N-terminal domain-like"/>
    <property type="match status" value="1"/>
</dbReference>
<evidence type="ECO:0000256" key="2">
    <source>
        <dbReference type="ARBA" id="ARBA00010897"/>
    </source>
</evidence>
<dbReference type="EMBL" id="VUJW01000008">
    <property type="protein sequence ID" value="KAA1426515.1"/>
    <property type="molecule type" value="Genomic_DNA"/>
</dbReference>
<dbReference type="AlphaFoldDB" id="A0A5B1M020"/>
<dbReference type="GO" id="GO:0004516">
    <property type="term" value="F:nicotinate phosphoribosyltransferase activity"/>
    <property type="evidence" value="ECO:0007669"/>
    <property type="project" value="UniProtKB-EC"/>
</dbReference>
<dbReference type="CDD" id="cd01570">
    <property type="entry name" value="NAPRTase_A"/>
    <property type="match status" value="1"/>
</dbReference>
<dbReference type="Gene3D" id="3.20.20.70">
    <property type="entry name" value="Aldolase class I"/>
    <property type="match status" value="1"/>
</dbReference>
<evidence type="ECO:0000256" key="1">
    <source>
        <dbReference type="ARBA" id="ARBA00004952"/>
    </source>
</evidence>
<dbReference type="PANTHER" id="PTHR11098:SF8">
    <property type="entry name" value="NICOTINATE PHOSPHORIBOSYLTRANSFERASE PNCB1"/>
    <property type="match status" value="1"/>
</dbReference>
<dbReference type="SUPFAM" id="SSF52499">
    <property type="entry name" value="Isochorismatase-like hydrolases"/>
    <property type="match status" value="1"/>
</dbReference>
<keyword evidence="5 11" id="KW-0436">Ligase</keyword>
<accession>A0A5B1M020</accession>
<evidence type="ECO:0000313" key="11">
    <source>
        <dbReference type="EMBL" id="KAA1426515.1"/>
    </source>
</evidence>
<dbReference type="UniPathway" id="UPA00253">
    <property type="reaction ID" value="UER00457"/>
</dbReference>
<dbReference type="InterPro" id="IPR040727">
    <property type="entry name" value="NAPRTase_N"/>
</dbReference>
<dbReference type="Gene3D" id="3.20.140.10">
    <property type="entry name" value="nicotinate phosphoribosyltransferase"/>
    <property type="match status" value="1"/>
</dbReference>
<reference evidence="11 12" key="1">
    <citation type="submission" date="2019-09" db="EMBL/GenBank/DDBJ databases">
        <title>Nocardioides panacisoli sp. nov., isolated from the soil of a ginseng field.</title>
        <authorList>
            <person name="Cho C."/>
        </authorList>
    </citation>
    <scope>NUCLEOTIDE SEQUENCE [LARGE SCALE GENOMIC DNA]</scope>
    <source>
        <strain evidence="11 12">BN140041</strain>
    </source>
</reference>
<dbReference type="InterPro" id="IPR013785">
    <property type="entry name" value="Aldolase_TIM"/>
</dbReference>
<evidence type="ECO:0000256" key="4">
    <source>
        <dbReference type="ARBA" id="ARBA00022553"/>
    </source>
</evidence>
<dbReference type="GO" id="GO:0034355">
    <property type="term" value="P:NAD+ biosynthetic process via the salvage pathway"/>
    <property type="evidence" value="ECO:0007669"/>
    <property type="project" value="TreeGrafter"/>
</dbReference>
<evidence type="ECO:0000259" key="9">
    <source>
        <dbReference type="Pfam" id="PF00857"/>
    </source>
</evidence>
<dbReference type="GO" id="GO:0005829">
    <property type="term" value="C:cytosol"/>
    <property type="evidence" value="ECO:0007669"/>
    <property type="project" value="TreeGrafter"/>
</dbReference>
<evidence type="ECO:0000256" key="5">
    <source>
        <dbReference type="ARBA" id="ARBA00022598"/>
    </source>
</evidence>
<dbReference type="InterPro" id="IPR007229">
    <property type="entry name" value="Nic_PRibTrfase-Fam"/>
</dbReference>
<reference evidence="11 12" key="2">
    <citation type="submission" date="2019-09" db="EMBL/GenBank/DDBJ databases">
        <authorList>
            <person name="Jin C."/>
        </authorList>
    </citation>
    <scope>NUCLEOTIDE SEQUENCE [LARGE SCALE GENOMIC DNA]</scope>
    <source>
        <strain evidence="11 12">BN140041</strain>
    </source>
</reference>
<name>A0A5B1M020_9ACTN</name>
<dbReference type="SUPFAM" id="SSF51690">
    <property type="entry name" value="Nicotinate/Quinolinate PRTase C-terminal domain-like"/>
    <property type="match status" value="1"/>
</dbReference>
<protein>
    <recommendedName>
        <fullName evidence="3">nicotinate phosphoribosyltransferase</fullName>
        <ecNumber evidence="3">6.3.4.21</ecNumber>
    </recommendedName>
</protein>
<feature type="domain" description="Isochorismatase-like" evidence="9">
    <location>
        <begin position="451"/>
        <end position="640"/>
    </location>
</feature>